<evidence type="ECO:0000256" key="1">
    <source>
        <dbReference type="ARBA" id="ARBA00022723"/>
    </source>
</evidence>
<evidence type="ECO:0000313" key="5">
    <source>
        <dbReference type="EMBL" id="RGC18153.1"/>
    </source>
</evidence>
<evidence type="ECO:0000256" key="2">
    <source>
        <dbReference type="ARBA" id="ARBA00022801"/>
    </source>
</evidence>
<dbReference type="RefSeq" id="WP_117442024.1">
    <property type="nucleotide sequence ID" value="NZ_JAJFEN010000011.1"/>
</dbReference>
<gene>
    <name evidence="5" type="ORF">DXA38_03635</name>
</gene>
<comment type="cofactor">
    <cofactor evidence="4">
        <name>Mg(2+)</name>
        <dbReference type="ChEBI" id="CHEBI:18420"/>
    </cofactor>
</comment>
<accession>A0A3E2W274</accession>
<dbReference type="InterPro" id="IPR020583">
    <property type="entry name" value="Inositol_monoP_metal-BS"/>
</dbReference>
<dbReference type="GO" id="GO:0008934">
    <property type="term" value="F:inositol monophosphate 1-phosphatase activity"/>
    <property type="evidence" value="ECO:0007669"/>
    <property type="project" value="TreeGrafter"/>
</dbReference>
<proteinExistence type="predicted"/>
<evidence type="ECO:0000256" key="3">
    <source>
        <dbReference type="ARBA" id="ARBA00022842"/>
    </source>
</evidence>
<dbReference type="PROSITE" id="PS00629">
    <property type="entry name" value="IMP_1"/>
    <property type="match status" value="1"/>
</dbReference>
<dbReference type="SUPFAM" id="SSF56655">
    <property type="entry name" value="Carbohydrate phosphatase"/>
    <property type="match status" value="1"/>
</dbReference>
<reference evidence="5 6" key="1">
    <citation type="submission" date="2018-08" db="EMBL/GenBank/DDBJ databases">
        <title>A genome reference for cultivated species of the human gut microbiota.</title>
        <authorList>
            <person name="Zou Y."/>
            <person name="Xue W."/>
            <person name="Luo G."/>
        </authorList>
    </citation>
    <scope>NUCLEOTIDE SEQUENCE [LARGE SCALE GENOMIC DNA]</scope>
    <source>
        <strain evidence="5 6">OF01-2LB</strain>
    </source>
</reference>
<name>A0A3E2W274_CLOIN</name>
<feature type="binding site" evidence="4">
    <location>
        <position position="104"/>
    </location>
    <ligand>
        <name>Mg(2+)</name>
        <dbReference type="ChEBI" id="CHEBI:18420"/>
        <label>1</label>
        <note>catalytic</note>
    </ligand>
</feature>
<protein>
    <submittedName>
        <fullName evidence="5">Inositol monophosphatase</fullName>
    </submittedName>
</protein>
<dbReference type="Gene3D" id="3.30.540.10">
    <property type="entry name" value="Fructose-1,6-Bisphosphatase, subunit A, domain 1"/>
    <property type="match status" value="1"/>
</dbReference>
<dbReference type="PANTHER" id="PTHR20854">
    <property type="entry name" value="INOSITOL MONOPHOSPHATASE"/>
    <property type="match status" value="1"/>
</dbReference>
<feature type="binding site" evidence="4">
    <location>
        <position position="80"/>
    </location>
    <ligand>
        <name>Mg(2+)</name>
        <dbReference type="ChEBI" id="CHEBI:18420"/>
        <label>1</label>
        <note>catalytic</note>
    </ligand>
</feature>
<dbReference type="GO" id="GO:0007165">
    <property type="term" value="P:signal transduction"/>
    <property type="evidence" value="ECO:0007669"/>
    <property type="project" value="TreeGrafter"/>
</dbReference>
<dbReference type="EMBL" id="QVEV01000003">
    <property type="protein sequence ID" value="RGC18153.1"/>
    <property type="molecule type" value="Genomic_DNA"/>
</dbReference>
<dbReference type="Pfam" id="PF00459">
    <property type="entry name" value="Inositol_P"/>
    <property type="match status" value="1"/>
</dbReference>
<keyword evidence="3 4" id="KW-0460">Magnesium</keyword>
<dbReference type="OrthoDB" id="9772456at2"/>
<organism evidence="5 6">
    <name type="scientific">Clostridium innocuum</name>
    <dbReference type="NCBI Taxonomy" id="1522"/>
    <lineage>
        <taxon>Bacteria</taxon>
        <taxon>Bacillati</taxon>
        <taxon>Bacillota</taxon>
        <taxon>Clostridia</taxon>
        <taxon>Eubacteriales</taxon>
        <taxon>Clostridiaceae</taxon>
        <taxon>Clostridium</taxon>
    </lineage>
</organism>
<dbReference type="GO" id="GO:0046872">
    <property type="term" value="F:metal ion binding"/>
    <property type="evidence" value="ECO:0007669"/>
    <property type="project" value="UniProtKB-KW"/>
</dbReference>
<feature type="binding site" evidence="4">
    <location>
        <position position="101"/>
    </location>
    <ligand>
        <name>Mg(2+)</name>
        <dbReference type="ChEBI" id="CHEBI:18420"/>
        <label>1</label>
        <note>catalytic</note>
    </ligand>
</feature>
<sequence length="279" mass="31991">MEYQKLYECLFTATRIAGIVADMMQATIVNEGKQVEAVEDEDERHLRMREAKTRADEIVQEILLQAVLPEYQAVLSLDVEEDTASRTCFLKQDYDYTLVLDPIDGTLDYLHQKDTWSICSAVLHEHEVHLAIVYFPKRDSMYTYVDGQGCRVYHQLKQCTAADGEVLSVQCEKIPSVIYKNSRLSEEIVQQLRERGFQVRDDSEQELGCPDAILACMKGEALAYFSDTRNIRDILLGAILSKLENGHAYDYAGNAARWDSHGRQKEIVFSIFEKNQIFQ</sequence>
<evidence type="ECO:0000256" key="4">
    <source>
        <dbReference type="PIRSR" id="PIRSR600760-2"/>
    </source>
</evidence>
<dbReference type="AlphaFoldDB" id="A0A3E2W274"/>
<evidence type="ECO:0000313" key="6">
    <source>
        <dbReference type="Proteomes" id="UP000260025"/>
    </source>
</evidence>
<feature type="binding site" evidence="4">
    <location>
        <position position="103"/>
    </location>
    <ligand>
        <name>Mg(2+)</name>
        <dbReference type="ChEBI" id="CHEBI:18420"/>
        <label>1</label>
        <note>catalytic</note>
    </ligand>
</feature>
<comment type="caution">
    <text evidence="5">The sequence shown here is derived from an EMBL/GenBank/DDBJ whole genome shotgun (WGS) entry which is preliminary data.</text>
</comment>
<keyword evidence="2" id="KW-0378">Hydrolase</keyword>
<dbReference type="PANTHER" id="PTHR20854:SF4">
    <property type="entry name" value="INOSITOL-1-MONOPHOSPHATASE-RELATED"/>
    <property type="match status" value="1"/>
</dbReference>
<dbReference type="Proteomes" id="UP000260025">
    <property type="component" value="Unassembled WGS sequence"/>
</dbReference>
<dbReference type="InterPro" id="IPR000760">
    <property type="entry name" value="Inositol_monophosphatase-like"/>
</dbReference>
<dbReference type="GO" id="GO:0006020">
    <property type="term" value="P:inositol metabolic process"/>
    <property type="evidence" value="ECO:0007669"/>
    <property type="project" value="TreeGrafter"/>
</dbReference>
<keyword evidence="1 4" id="KW-0479">Metal-binding</keyword>